<evidence type="ECO:0000256" key="1">
    <source>
        <dbReference type="ARBA" id="ARBA00006499"/>
    </source>
</evidence>
<dbReference type="InterPro" id="IPR029058">
    <property type="entry name" value="AB_hydrolase_fold"/>
</dbReference>
<dbReference type="InterPro" id="IPR050565">
    <property type="entry name" value="LYPA1-2/EST-like"/>
</dbReference>
<reference evidence="11 13" key="1">
    <citation type="submission" date="2015-10" db="EMBL/GenBank/DDBJ databases">
        <title>The cercosporin biosynthetic gene cluster was horizontally transferred to several fungal lineages and shown to be expanded in Cercospora beticola based on microsynteny with recipient genomes.</title>
        <authorList>
            <person name="De Jonge R."/>
            <person name="Ebert M.K."/>
            <person name="Suttle J.C."/>
            <person name="Jurick Ii W.M."/>
            <person name="Secor G.A."/>
            <person name="Thomma B.P."/>
            <person name="Van De Peer Y."/>
            <person name="Bolton M.D."/>
        </authorList>
    </citation>
    <scope>NUCLEOTIDE SEQUENCE [LARGE SCALE GENOMIC DNA]</scope>
    <source>
        <strain evidence="11 13">09-40</strain>
    </source>
</reference>
<evidence type="ECO:0000256" key="5">
    <source>
        <dbReference type="ARBA" id="ARBA00022801"/>
    </source>
</evidence>
<organism evidence="11 13">
    <name type="scientific">Cercospora beticola</name>
    <name type="common">Sugarbeet leaf spot fungus</name>
    <dbReference type="NCBI Taxonomy" id="122368"/>
    <lineage>
        <taxon>Eukaryota</taxon>
        <taxon>Fungi</taxon>
        <taxon>Dikarya</taxon>
        <taxon>Ascomycota</taxon>
        <taxon>Pezizomycotina</taxon>
        <taxon>Dothideomycetes</taxon>
        <taxon>Dothideomycetidae</taxon>
        <taxon>Mycosphaerellales</taxon>
        <taxon>Mycosphaerellaceae</taxon>
        <taxon>Cercospora</taxon>
    </lineage>
</organism>
<comment type="similarity">
    <text evidence="1">Belongs to the AB hydrolase superfamily. AB hydrolase 2 family.</text>
</comment>
<gene>
    <name evidence="11" type="ORF">CB0940_06828</name>
    <name evidence="12" type="ORF">RHO25_007379</name>
</gene>
<dbReference type="PANTHER" id="PTHR10655:SF17">
    <property type="entry name" value="LYSOPHOSPHOLIPASE-LIKE PROTEIN 1"/>
    <property type="match status" value="1"/>
</dbReference>
<evidence type="ECO:0000256" key="3">
    <source>
        <dbReference type="ARBA" id="ARBA00014923"/>
    </source>
</evidence>
<evidence type="ECO:0000313" key="12">
    <source>
        <dbReference type="EMBL" id="WPB02743.1"/>
    </source>
</evidence>
<dbReference type="Proteomes" id="UP000230605">
    <property type="component" value="Chromosome 5"/>
</dbReference>
<comment type="function">
    <text evidence="7">Hydrolyzes fatty acids from S-acylated cysteine residues in proteins with a strong preference for palmitoylated G-alpha proteins over other acyl substrates. Mediates the deacylation of G-alpha proteins such as GPA1 in vivo, but has weak or no activity toward palmitoylated Ras proteins. Has weak lysophospholipase activity in vitro; however such activity may not exist in vivo.</text>
</comment>
<evidence type="ECO:0000259" key="10">
    <source>
        <dbReference type="Pfam" id="PF02230"/>
    </source>
</evidence>
<evidence type="ECO:0000256" key="2">
    <source>
        <dbReference type="ARBA" id="ARBA00012423"/>
    </source>
</evidence>
<evidence type="ECO:0000256" key="9">
    <source>
        <dbReference type="ARBA" id="ARBA00047337"/>
    </source>
</evidence>
<dbReference type="GO" id="GO:0005737">
    <property type="term" value="C:cytoplasm"/>
    <property type="evidence" value="ECO:0007669"/>
    <property type="project" value="TreeGrafter"/>
</dbReference>
<proteinExistence type="inferred from homology"/>
<evidence type="ECO:0000256" key="6">
    <source>
        <dbReference type="ARBA" id="ARBA00022832"/>
    </source>
</evidence>
<dbReference type="GO" id="GO:0008474">
    <property type="term" value="F:palmitoyl-(protein) hydrolase activity"/>
    <property type="evidence" value="ECO:0007669"/>
    <property type="project" value="UniProtKB-EC"/>
</dbReference>
<protein>
    <recommendedName>
        <fullName evidence="3">Acyl-protein thioesterase 1</fullName>
        <ecNumber evidence="2">3.1.2.22</ecNumber>
    </recommendedName>
    <alternativeName>
        <fullName evidence="8">Palmitoyl-protein hydrolase</fullName>
    </alternativeName>
</protein>
<dbReference type="PANTHER" id="PTHR10655">
    <property type="entry name" value="LYSOPHOSPHOLIPASE-RELATED"/>
    <property type="match status" value="1"/>
</dbReference>
<evidence type="ECO:0000256" key="4">
    <source>
        <dbReference type="ARBA" id="ARBA00022487"/>
    </source>
</evidence>
<accession>A0A2G5H857</accession>
<feature type="domain" description="Phospholipase/carboxylesterase/thioesterase" evidence="10">
    <location>
        <begin position="22"/>
        <end position="253"/>
    </location>
</feature>
<evidence type="ECO:0000313" key="11">
    <source>
        <dbReference type="EMBL" id="PIA88432.1"/>
    </source>
</evidence>
<dbReference type="GO" id="GO:0052689">
    <property type="term" value="F:carboxylic ester hydrolase activity"/>
    <property type="evidence" value="ECO:0007669"/>
    <property type="project" value="UniProtKB-KW"/>
</dbReference>
<dbReference type="GO" id="GO:0006631">
    <property type="term" value="P:fatty acid metabolic process"/>
    <property type="evidence" value="ECO:0007669"/>
    <property type="project" value="UniProtKB-KW"/>
</dbReference>
<dbReference type="OrthoDB" id="2418081at2759"/>
<keyword evidence="14" id="KW-1185">Reference proteome</keyword>
<evidence type="ECO:0000313" key="14">
    <source>
        <dbReference type="Proteomes" id="UP001302367"/>
    </source>
</evidence>
<sequence>MSTINFPHENGREPPIYKPSTTTPTTAALIFIHGLADSAAAIENVADQFQQGGKLPYMSWILPNAKRSPITLDTAWFTPNGLPSHAPSRPELIPDEDEEGMLESVAYIESIVDAVVESGLPPDRIIVGGFSQGCATSLLTHLTSRKYSGKLAGCAGLLGWLPLWDGTKRVKAIREEAGLQSSGEQQGNEIQIFLARGGRDEFVPKRAWVYTLEGLKELGIVKEEESLEVKGYPPLTHTINAPVLRDLCQWMEKVLPPIEG</sequence>
<reference evidence="12 14" key="2">
    <citation type="submission" date="2023-09" db="EMBL/GenBank/DDBJ databases">
        <title>Complete-Gapless Cercospora beticola genome.</title>
        <authorList>
            <person name="Wyatt N.A."/>
            <person name="Spanner R.E."/>
            <person name="Bolton M.D."/>
        </authorList>
    </citation>
    <scope>NUCLEOTIDE SEQUENCE [LARGE SCALE GENOMIC DNA]</scope>
    <source>
        <strain evidence="12">Cb09-40</strain>
    </source>
</reference>
<keyword evidence="6" id="KW-0443">Lipid metabolism</keyword>
<comment type="catalytic activity">
    <reaction evidence="9">
        <text>S-hexadecanoyl-L-cysteinyl-[protein] + H2O = L-cysteinyl-[protein] + hexadecanoate + H(+)</text>
        <dbReference type="Rhea" id="RHEA:19233"/>
        <dbReference type="Rhea" id="RHEA-COMP:10131"/>
        <dbReference type="Rhea" id="RHEA-COMP:11032"/>
        <dbReference type="ChEBI" id="CHEBI:7896"/>
        <dbReference type="ChEBI" id="CHEBI:15377"/>
        <dbReference type="ChEBI" id="CHEBI:15378"/>
        <dbReference type="ChEBI" id="CHEBI:29950"/>
        <dbReference type="ChEBI" id="CHEBI:74151"/>
        <dbReference type="EC" id="3.1.2.22"/>
    </reaction>
</comment>
<dbReference type="Pfam" id="PF02230">
    <property type="entry name" value="Abhydrolase_2"/>
    <property type="match status" value="1"/>
</dbReference>
<dbReference type="EMBL" id="CP134188">
    <property type="protein sequence ID" value="WPB02743.1"/>
    <property type="molecule type" value="Genomic_DNA"/>
</dbReference>
<keyword evidence="5" id="KW-0378">Hydrolase</keyword>
<dbReference type="InterPro" id="IPR003140">
    <property type="entry name" value="PLipase/COase/thioEstase"/>
</dbReference>
<keyword evidence="6" id="KW-0276">Fatty acid metabolism</keyword>
<name>A0A2G5H857_CERBT</name>
<dbReference type="EMBL" id="LKMD01000108">
    <property type="protein sequence ID" value="PIA88432.1"/>
    <property type="molecule type" value="Genomic_DNA"/>
</dbReference>
<dbReference type="SUPFAM" id="SSF53474">
    <property type="entry name" value="alpha/beta-Hydrolases"/>
    <property type="match status" value="1"/>
</dbReference>
<dbReference type="Proteomes" id="UP001302367">
    <property type="component" value="Chromosome 5"/>
</dbReference>
<evidence type="ECO:0000313" key="13">
    <source>
        <dbReference type="Proteomes" id="UP000230605"/>
    </source>
</evidence>
<evidence type="ECO:0000256" key="8">
    <source>
        <dbReference type="ARBA" id="ARBA00031195"/>
    </source>
</evidence>
<keyword evidence="4" id="KW-0719">Serine esterase</keyword>
<evidence type="ECO:0000256" key="7">
    <source>
        <dbReference type="ARBA" id="ARBA00029392"/>
    </source>
</evidence>
<dbReference type="Gene3D" id="3.40.50.1820">
    <property type="entry name" value="alpha/beta hydrolase"/>
    <property type="match status" value="1"/>
</dbReference>
<dbReference type="EC" id="3.1.2.22" evidence="2"/>
<dbReference type="AlphaFoldDB" id="A0A2G5H857"/>